<keyword evidence="2" id="KW-1185">Reference proteome</keyword>
<gene>
    <name evidence="1" type="ORF">ABID13_004952</name>
</gene>
<comment type="caution">
    <text evidence="1">The sequence shown here is derived from an EMBL/GenBank/DDBJ whole genome shotgun (WGS) entry which is preliminary data.</text>
</comment>
<accession>A0ABV2G4U1</accession>
<protein>
    <submittedName>
        <fullName evidence="1">Integrase</fullName>
    </submittedName>
</protein>
<sequence>MSSKPIHSYRRTVSSKMRCSGVATPIVASLMGHTEKVNDDFYSYDVSGDKYKLEIVSKVNKDIKQNMTF</sequence>
<dbReference type="EMBL" id="JBEPLZ010000028">
    <property type="protein sequence ID" value="MET3573291.1"/>
    <property type="molecule type" value="Genomic_DNA"/>
</dbReference>
<evidence type="ECO:0000313" key="2">
    <source>
        <dbReference type="Proteomes" id="UP001549200"/>
    </source>
</evidence>
<evidence type="ECO:0000313" key="1">
    <source>
        <dbReference type="EMBL" id="MET3573291.1"/>
    </source>
</evidence>
<name>A0ABV2G4U1_9FIRM</name>
<proteinExistence type="predicted"/>
<dbReference type="Proteomes" id="UP001549200">
    <property type="component" value="Unassembled WGS sequence"/>
</dbReference>
<organism evidence="1 2">
    <name type="scientific">Enterocloster citroniae</name>
    <dbReference type="NCBI Taxonomy" id="358743"/>
    <lineage>
        <taxon>Bacteria</taxon>
        <taxon>Bacillati</taxon>
        <taxon>Bacillota</taxon>
        <taxon>Clostridia</taxon>
        <taxon>Lachnospirales</taxon>
        <taxon>Lachnospiraceae</taxon>
        <taxon>Enterocloster</taxon>
    </lineage>
</organism>
<reference evidence="1 2" key="1">
    <citation type="submission" date="2024-06" db="EMBL/GenBank/DDBJ databases">
        <title>Genomic Encyclopedia of Type Strains, Phase IV (KMG-IV): sequencing the most valuable type-strain genomes for metagenomic binning, comparative biology and taxonomic classification.</title>
        <authorList>
            <person name="Goeker M."/>
        </authorList>
    </citation>
    <scope>NUCLEOTIDE SEQUENCE [LARGE SCALE GENOMIC DNA]</scope>
    <source>
        <strain evidence="1 2">DSM 19261</strain>
    </source>
</reference>